<dbReference type="AlphaFoldDB" id="A0A915NGP5"/>
<accession>A0A915NGP5</accession>
<dbReference type="Proteomes" id="UP000887560">
    <property type="component" value="Unplaced"/>
</dbReference>
<protein>
    <submittedName>
        <fullName evidence="2">Uncharacterized protein</fullName>
    </submittedName>
</protein>
<proteinExistence type="predicted"/>
<dbReference type="WBParaSite" id="scf7180000416840.g707">
    <property type="protein sequence ID" value="scf7180000416840.g707"/>
    <property type="gene ID" value="scf7180000416840.g707"/>
</dbReference>
<sequence length="108" mass="12415">MNKKINVKKIEQQQCTTTNNRDLIPVKWANHHLLRAKLPPLTDLTGELCLPHKLIPLIYSIIVEFNNISLEQLISKMAAEEPVKIIENCVDFCRHIGVHIEDIKPRGK</sequence>
<evidence type="ECO:0000313" key="2">
    <source>
        <dbReference type="WBParaSite" id="scf7180000416840.g707"/>
    </source>
</evidence>
<keyword evidence="1" id="KW-1185">Reference proteome</keyword>
<evidence type="ECO:0000313" key="1">
    <source>
        <dbReference type="Proteomes" id="UP000887560"/>
    </source>
</evidence>
<organism evidence="1 2">
    <name type="scientific">Meloidogyne floridensis</name>
    <dbReference type="NCBI Taxonomy" id="298350"/>
    <lineage>
        <taxon>Eukaryota</taxon>
        <taxon>Metazoa</taxon>
        <taxon>Ecdysozoa</taxon>
        <taxon>Nematoda</taxon>
        <taxon>Chromadorea</taxon>
        <taxon>Rhabditida</taxon>
        <taxon>Tylenchina</taxon>
        <taxon>Tylenchomorpha</taxon>
        <taxon>Tylenchoidea</taxon>
        <taxon>Meloidogynidae</taxon>
        <taxon>Meloidogyninae</taxon>
        <taxon>Meloidogyne</taxon>
    </lineage>
</organism>
<reference evidence="2" key="1">
    <citation type="submission" date="2022-11" db="UniProtKB">
        <authorList>
            <consortium name="WormBaseParasite"/>
        </authorList>
    </citation>
    <scope>IDENTIFICATION</scope>
</reference>
<name>A0A915NGP5_9BILA</name>